<dbReference type="PANTHER" id="PTHR37984">
    <property type="entry name" value="PROTEIN CBG26694"/>
    <property type="match status" value="1"/>
</dbReference>
<dbReference type="AlphaFoldDB" id="A0A1A8D4P4"/>
<reference evidence="1" key="2">
    <citation type="submission" date="2016-06" db="EMBL/GenBank/DDBJ databases">
        <title>The genome of a short-lived fish provides insights into sex chromosome evolution and the genetic control of aging.</title>
        <authorList>
            <person name="Reichwald K."/>
            <person name="Felder M."/>
            <person name="Petzold A."/>
            <person name="Koch P."/>
            <person name="Groth M."/>
            <person name="Platzer M."/>
        </authorList>
    </citation>
    <scope>NUCLEOTIDE SEQUENCE</scope>
    <source>
        <tissue evidence="1">Brain</tissue>
    </source>
</reference>
<organism evidence="1">
    <name type="scientific">Nothobranchius kadleci</name>
    <name type="common">African annual killifish</name>
    <dbReference type="NCBI Taxonomy" id="1051664"/>
    <lineage>
        <taxon>Eukaryota</taxon>
        <taxon>Metazoa</taxon>
        <taxon>Chordata</taxon>
        <taxon>Craniata</taxon>
        <taxon>Vertebrata</taxon>
        <taxon>Euteleostomi</taxon>
        <taxon>Actinopterygii</taxon>
        <taxon>Neopterygii</taxon>
        <taxon>Teleostei</taxon>
        <taxon>Neoteleostei</taxon>
        <taxon>Acanthomorphata</taxon>
        <taxon>Ovalentaria</taxon>
        <taxon>Atherinomorphae</taxon>
        <taxon>Cyprinodontiformes</taxon>
        <taxon>Nothobranchiidae</taxon>
        <taxon>Nothobranchius</taxon>
    </lineage>
</organism>
<dbReference type="PANTHER" id="PTHR37984:SF7">
    <property type="entry name" value="INTEGRASE CATALYTIC DOMAIN-CONTAINING PROTEIN"/>
    <property type="match status" value="1"/>
</dbReference>
<dbReference type="InterPro" id="IPR021109">
    <property type="entry name" value="Peptidase_aspartic_dom_sf"/>
</dbReference>
<reference evidence="1" key="1">
    <citation type="submission" date="2016-05" db="EMBL/GenBank/DDBJ databases">
        <authorList>
            <person name="Lavstsen T."/>
            <person name="Jespersen J.S."/>
        </authorList>
    </citation>
    <scope>NUCLEOTIDE SEQUENCE</scope>
    <source>
        <tissue evidence="1">Brain</tissue>
    </source>
</reference>
<gene>
    <name evidence="1" type="primary">BX640584.1</name>
</gene>
<dbReference type="InterPro" id="IPR050951">
    <property type="entry name" value="Retrovirus_Pol_polyprotein"/>
</dbReference>
<proteinExistence type="predicted"/>
<sequence>MEQFRPPSPLSLVGNLSEAWRRWEQRFQLYMIAAGASEKEEEVKIAILLHTIGEEALEVYNTLNITPAGDALTVEEVLKAFKTYCSPQKNVVFERHQFWSYPMSPGIVVDRYITELRQKSKDCEFGQNVDDMIRDKLVFSINDSRLKERLLRDKDLTLNKAIEICRSAEAAKTQIQAMQLNPVVQDASVDTLKKTPHNLRPGQGRIKASNKQTVCTKCGIKHEPRKCPAYGETCHKCKKKNHFSKLCRSNIDKDKPYTKTKMVNNLEADMDTLYIGVVSSDKNETNCWKETVTIRKVPIVFKLDTGADANVLPMQVYHKIPGPVQLPSTKAVLIAFGGARISAEGIVSLECVTSKGSAVLDFLVSRQADKAILGGQACEELQLVKRVDVLTPKSHTLDKLPATKEELVEKYAEVFTGLGEFPGLHHIYMDPEATPVIHACRSVPLSIMDSLKKTLKAYRTEK</sequence>
<dbReference type="SUPFAM" id="SSF50630">
    <property type="entry name" value="Acid proteases"/>
    <property type="match status" value="1"/>
</dbReference>
<name>A0A1A8D4P4_NOTKA</name>
<dbReference type="EMBL" id="HADZ01022257">
    <property type="protein sequence ID" value="SBP86198.1"/>
    <property type="molecule type" value="Transcribed_RNA"/>
</dbReference>
<evidence type="ECO:0008006" key="2">
    <source>
        <dbReference type="Google" id="ProtNLM"/>
    </source>
</evidence>
<evidence type="ECO:0000313" key="1">
    <source>
        <dbReference type="EMBL" id="SBP86198.1"/>
    </source>
</evidence>
<protein>
    <recommendedName>
        <fullName evidence="2">Peptidase A2 domain-containing protein</fullName>
    </recommendedName>
</protein>
<accession>A0A1A8D4P4</accession>